<dbReference type="SMART" id="SM00342">
    <property type="entry name" value="HTH_ARAC"/>
    <property type="match status" value="1"/>
</dbReference>
<evidence type="ECO:0000256" key="1">
    <source>
        <dbReference type="ARBA" id="ARBA00023015"/>
    </source>
</evidence>
<reference evidence="5 6" key="1">
    <citation type="submission" date="2019-04" db="EMBL/GenBank/DDBJ databases">
        <title>A novel phosphate-accumulating bacterium identified in bioreactor for phosphate removal from wastewater.</title>
        <authorList>
            <person name="Kotlyarov R.Y."/>
            <person name="Beletsky A.V."/>
            <person name="Kallistova A.Y."/>
            <person name="Dorofeev A.G."/>
            <person name="Nikolaev Y.Y."/>
            <person name="Pimenov N.V."/>
            <person name="Ravin N.V."/>
            <person name="Mardanov A.V."/>
        </authorList>
    </citation>
    <scope>NUCLEOTIDE SEQUENCE [LARGE SCALE GENOMIC DNA]</scope>
    <source>
        <strain evidence="5 6">Bin19</strain>
    </source>
</reference>
<dbReference type="PANTHER" id="PTHR11019">
    <property type="entry name" value="HTH-TYPE TRANSCRIPTIONAL REGULATOR NIMR"/>
    <property type="match status" value="1"/>
</dbReference>
<dbReference type="PANTHER" id="PTHR11019:SF159">
    <property type="entry name" value="TRANSCRIPTIONAL REGULATOR-RELATED"/>
    <property type="match status" value="1"/>
</dbReference>
<comment type="caution">
    <text evidence="5">The sequence shown here is derived from an EMBL/GenBank/DDBJ whole genome shotgun (WGS) entry which is preliminary data.</text>
</comment>
<keyword evidence="3" id="KW-0804">Transcription</keyword>
<gene>
    <name evidence="5" type="ORF">ACCUM_2630</name>
</gene>
<keyword evidence="1" id="KW-0805">Transcription regulation</keyword>
<accession>A0A5S4EHU1</accession>
<organism evidence="5 6">
    <name type="scientific">Candidatus Accumulibacter phosphatis</name>
    <dbReference type="NCBI Taxonomy" id="327160"/>
    <lineage>
        <taxon>Bacteria</taxon>
        <taxon>Pseudomonadati</taxon>
        <taxon>Pseudomonadota</taxon>
        <taxon>Betaproteobacteria</taxon>
        <taxon>Candidatus Accumulibacter</taxon>
    </lineage>
</organism>
<dbReference type="InterPro" id="IPR032783">
    <property type="entry name" value="AraC_lig"/>
</dbReference>
<dbReference type="InterPro" id="IPR018060">
    <property type="entry name" value="HTH_AraC"/>
</dbReference>
<evidence type="ECO:0000256" key="3">
    <source>
        <dbReference type="ARBA" id="ARBA00023163"/>
    </source>
</evidence>
<name>A0A5S4EHU1_9PROT</name>
<dbReference type="Pfam" id="PF12833">
    <property type="entry name" value="HTH_18"/>
    <property type="match status" value="1"/>
</dbReference>
<dbReference type="GO" id="GO:0043565">
    <property type="term" value="F:sequence-specific DNA binding"/>
    <property type="evidence" value="ECO:0007669"/>
    <property type="project" value="InterPro"/>
</dbReference>
<dbReference type="OrthoDB" id="9789899at2"/>
<evidence type="ECO:0000313" key="6">
    <source>
        <dbReference type="Proteomes" id="UP000306324"/>
    </source>
</evidence>
<protein>
    <submittedName>
        <fullName evidence="5">Transcriptional regulator, AraC family</fullName>
    </submittedName>
</protein>
<dbReference type="SUPFAM" id="SSF51182">
    <property type="entry name" value="RmlC-like cupins"/>
    <property type="match status" value="1"/>
</dbReference>
<evidence type="ECO:0000313" key="5">
    <source>
        <dbReference type="EMBL" id="TMQ74864.1"/>
    </source>
</evidence>
<dbReference type="InterPro" id="IPR009057">
    <property type="entry name" value="Homeodomain-like_sf"/>
</dbReference>
<keyword evidence="2" id="KW-0238">DNA-binding</keyword>
<dbReference type="Proteomes" id="UP000306324">
    <property type="component" value="Unassembled WGS sequence"/>
</dbReference>
<dbReference type="EMBL" id="SWAD01000142">
    <property type="protein sequence ID" value="TMQ74864.1"/>
    <property type="molecule type" value="Genomic_DNA"/>
</dbReference>
<dbReference type="InterPro" id="IPR011051">
    <property type="entry name" value="RmlC_Cupin_sf"/>
</dbReference>
<proteinExistence type="predicted"/>
<dbReference type="SUPFAM" id="SSF46689">
    <property type="entry name" value="Homeodomain-like"/>
    <property type="match status" value="2"/>
</dbReference>
<keyword evidence="6" id="KW-1185">Reference proteome</keyword>
<feature type="domain" description="HTH araC/xylS-type" evidence="4">
    <location>
        <begin position="232"/>
        <end position="330"/>
    </location>
</feature>
<dbReference type="InterPro" id="IPR018062">
    <property type="entry name" value="HTH_AraC-typ_CS"/>
</dbReference>
<dbReference type="RefSeq" id="WP_138679027.1">
    <property type="nucleotide sequence ID" value="NZ_SWAD01000142.1"/>
</dbReference>
<dbReference type="Pfam" id="PF12852">
    <property type="entry name" value="Cupin_6"/>
    <property type="match status" value="1"/>
</dbReference>
<evidence type="ECO:0000256" key="2">
    <source>
        <dbReference type="ARBA" id="ARBA00023125"/>
    </source>
</evidence>
<evidence type="ECO:0000259" key="4">
    <source>
        <dbReference type="PROSITE" id="PS01124"/>
    </source>
</evidence>
<sequence>MQHDPLSDVLSSVRLRGAIFYYVSCARIWVAETPPSPELADALSPGAEHVIAYHMILRGQGWAGVDGEPPLRFAAGDIVMFPRGDTHALSSAPGMRAEGGDQSWRATTRDHPKPILVALHDGVCELDAEVPTAQAETVLVCGFISCDLRPFNPLIGALPRVLHLPAADVGAWVTPMLGQAVAESRHRRAGSAAVLERVSEMVFVDAARRYLESLPEDGGSGWLAALRDRYVGRAITCLHACPSDPWTVDLLGQEVGLSRSALHERFVERVGMPPMQYLAHWRMQLGARMLREGNAPVAAIALETGYDSEAAFCRAFKRLTGQPPAAWRRANREGMRR</sequence>
<dbReference type="Gene3D" id="1.10.10.60">
    <property type="entry name" value="Homeodomain-like"/>
    <property type="match status" value="2"/>
</dbReference>
<dbReference type="AlphaFoldDB" id="A0A5S4EHU1"/>
<dbReference type="PROSITE" id="PS00041">
    <property type="entry name" value="HTH_ARAC_FAMILY_1"/>
    <property type="match status" value="1"/>
</dbReference>
<dbReference type="GO" id="GO:0003700">
    <property type="term" value="F:DNA-binding transcription factor activity"/>
    <property type="evidence" value="ECO:0007669"/>
    <property type="project" value="InterPro"/>
</dbReference>
<dbReference type="PROSITE" id="PS01124">
    <property type="entry name" value="HTH_ARAC_FAMILY_2"/>
    <property type="match status" value="1"/>
</dbReference>